<dbReference type="EMBL" id="MU267940">
    <property type="protein sequence ID" value="KAH7907087.1"/>
    <property type="molecule type" value="Genomic_DNA"/>
</dbReference>
<comment type="caution">
    <text evidence="1">The sequence shown here is derived from an EMBL/GenBank/DDBJ whole genome shotgun (WGS) entry which is preliminary data.</text>
</comment>
<sequence>MRLGSRANQISTITTYIGVGTVTLFLSTDRDSWDSTETSIWLPRHRTPGVRLVRQLAYSRKYPSIYPQKRERAAEPRRERAMNRARKKREREHEGPCIQVPEFEAPKAQPPKIQPPKDCAYDSSDESWSWIHCLGGGPGKNLSLDEATEHESTAEHEFHRAQKRERAAELRVERAMNRERKKRKREHEGPRIQVPEIQPPDGTRSVDGEDEEDISPTRDRGRAREARRNVGPLPLAPASASDTDHSESDVEPACKRLRTRGSVASADPAPHRRRPSHSDADTEQNDGDVERTRDRVAVGSIGHVDVAVGDDVEVDVERNGDEDSGMRGVDKDELGMCEKDEPENSGIGGAMWMKIVRGLACIV</sequence>
<protein>
    <submittedName>
        <fullName evidence="1">Uncharacterized protein</fullName>
    </submittedName>
</protein>
<proteinExistence type="predicted"/>
<organism evidence="1 2">
    <name type="scientific">Hygrophoropsis aurantiaca</name>
    <dbReference type="NCBI Taxonomy" id="72124"/>
    <lineage>
        <taxon>Eukaryota</taxon>
        <taxon>Fungi</taxon>
        <taxon>Dikarya</taxon>
        <taxon>Basidiomycota</taxon>
        <taxon>Agaricomycotina</taxon>
        <taxon>Agaricomycetes</taxon>
        <taxon>Agaricomycetidae</taxon>
        <taxon>Boletales</taxon>
        <taxon>Coniophorineae</taxon>
        <taxon>Hygrophoropsidaceae</taxon>
        <taxon>Hygrophoropsis</taxon>
    </lineage>
</organism>
<dbReference type="Proteomes" id="UP000790377">
    <property type="component" value="Unassembled WGS sequence"/>
</dbReference>
<name>A0ACB8A2A6_9AGAM</name>
<evidence type="ECO:0000313" key="1">
    <source>
        <dbReference type="EMBL" id="KAH7907087.1"/>
    </source>
</evidence>
<accession>A0ACB8A2A6</accession>
<gene>
    <name evidence="1" type="ORF">BJ138DRAFT_1160951</name>
</gene>
<evidence type="ECO:0000313" key="2">
    <source>
        <dbReference type="Proteomes" id="UP000790377"/>
    </source>
</evidence>
<reference evidence="1" key="1">
    <citation type="journal article" date="2021" name="New Phytol.">
        <title>Evolutionary innovations through gain and loss of genes in the ectomycorrhizal Boletales.</title>
        <authorList>
            <person name="Wu G."/>
            <person name="Miyauchi S."/>
            <person name="Morin E."/>
            <person name="Kuo A."/>
            <person name="Drula E."/>
            <person name="Varga T."/>
            <person name="Kohler A."/>
            <person name="Feng B."/>
            <person name="Cao Y."/>
            <person name="Lipzen A."/>
            <person name="Daum C."/>
            <person name="Hundley H."/>
            <person name="Pangilinan J."/>
            <person name="Johnson J."/>
            <person name="Barry K."/>
            <person name="LaButti K."/>
            <person name="Ng V."/>
            <person name="Ahrendt S."/>
            <person name="Min B."/>
            <person name="Choi I.G."/>
            <person name="Park H."/>
            <person name="Plett J.M."/>
            <person name="Magnuson J."/>
            <person name="Spatafora J.W."/>
            <person name="Nagy L.G."/>
            <person name="Henrissat B."/>
            <person name="Grigoriev I.V."/>
            <person name="Yang Z.L."/>
            <person name="Xu J."/>
            <person name="Martin F.M."/>
        </authorList>
    </citation>
    <scope>NUCLEOTIDE SEQUENCE</scope>
    <source>
        <strain evidence="1">ATCC 28755</strain>
    </source>
</reference>
<keyword evidence="2" id="KW-1185">Reference proteome</keyword>